<dbReference type="Gene3D" id="3.40.1170.60">
    <property type="match status" value="1"/>
</dbReference>
<evidence type="ECO:0000256" key="3">
    <source>
        <dbReference type="ARBA" id="ARBA00025589"/>
    </source>
</evidence>
<dbReference type="Pfam" id="PF00817">
    <property type="entry name" value="IMS"/>
    <property type="match status" value="1"/>
</dbReference>
<dbReference type="PANTHER" id="PTHR35369:SF2">
    <property type="entry name" value="BLR3025 PROTEIN"/>
    <property type="match status" value="1"/>
</dbReference>
<keyword evidence="2" id="KW-0227">DNA damage</keyword>
<dbReference type="SUPFAM" id="SSF56672">
    <property type="entry name" value="DNA/RNA polymerases"/>
    <property type="match status" value="1"/>
</dbReference>
<protein>
    <submittedName>
        <fullName evidence="5">Protein ImuB</fullName>
    </submittedName>
</protein>
<evidence type="ECO:0000313" key="6">
    <source>
        <dbReference type="Proteomes" id="UP000537260"/>
    </source>
</evidence>
<evidence type="ECO:0000256" key="2">
    <source>
        <dbReference type="ARBA" id="ARBA00022763"/>
    </source>
</evidence>
<dbReference type="GO" id="GO:0006281">
    <property type="term" value="P:DNA repair"/>
    <property type="evidence" value="ECO:0007669"/>
    <property type="project" value="InterPro"/>
</dbReference>
<evidence type="ECO:0000313" key="5">
    <source>
        <dbReference type="EMBL" id="NYJ19325.1"/>
    </source>
</evidence>
<evidence type="ECO:0000256" key="1">
    <source>
        <dbReference type="ARBA" id="ARBA00010945"/>
    </source>
</evidence>
<dbReference type="InterPro" id="IPR001126">
    <property type="entry name" value="UmuC"/>
</dbReference>
<comment type="caution">
    <text evidence="5">The sequence shown here is derived from an EMBL/GenBank/DDBJ whole genome shotgun (WGS) entry which is preliminary data.</text>
</comment>
<organism evidence="5 6">
    <name type="scientific">Glaciibacter psychrotolerans</name>
    <dbReference type="NCBI Taxonomy" id="670054"/>
    <lineage>
        <taxon>Bacteria</taxon>
        <taxon>Bacillati</taxon>
        <taxon>Actinomycetota</taxon>
        <taxon>Actinomycetes</taxon>
        <taxon>Micrococcales</taxon>
        <taxon>Microbacteriaceae</taxon>
        <taxon>Glaciibacter</taxon>
    </lineage>
</organism>
<proteinExistence type="inferred from homology"/>
<keyword evidence="6" id="KW-1185">Reference proteome</keyword>
<feature type="domain" description="UmuC" evidence="4">
    <location>
        <begin position="23"/>
        <end position="102"/>
    </location>
</feature>
<name>A0A7Z0J5F1_9MICO</name>
<comment type="function">
    <text evidence="3">Poorly processive, error-prone DNA polymerase involved in untargeted mutagenesis. Copies undamaged DNA at stalled replication forks, which arise in vivo from mismatched or misaligned primer ends. These misaligned primers can be extended by PolIV. Exhibits no 3'-5' exonuclease (proofreading) activity. May be involved in translesional synthesis, in conjunction with the beta clamp from PolIII.</text>
</comment>
<dbReference type="PROSITE" id="PS50173">
    <property type="entry name" value="UMUC"/>
    <property type="match status" value="1"/>
</dbReference>
<dbReference type="EMBL" id="JACCFM010000001">
    <property type="protein sequence ID" value="NYJ19325.1"/>
    <property type="molecule type" value="Genomic_DNA"/>
</dbReference>
<dbReference type="InterPro" id="IPR050356">
    <property type="entry name" value="SulA_CellDiv_inhibitor"/>
</dbReference>
<dbReference type="InterPro" id="IPR043502">
    <property type="entry name" value="DNA/RNA_pol_sf"/>
</dbReference>
<reference evidence="5 6" key="1">
    <citation type="submission" date="2020-07" db="EMBL/GenBank/DDBJ databases">
        <title>Sequencing the genomes of 1000 actinobacteria strains.</title>
        <authorList>
            <person name="Klenk H.-P."/>
        </authorList>
    </citation>
    <scope>NUCLEOTIDE SEQUENCE [LARGE SCALE GENOMIC DNA]</scope>
    <source>
        <strain evidence="5 6">LI1</strain>
    </source>
</reference>
<dbReference type="RefSeq" id="WP_179578108.1">
    <property type="nucleotide sequence ID" value="NZ_JACCFM010000001.1"/>
</dbReference>
<dbReference type="Gene3D" id="3.30.70.270">
    <property type="match status" value="1"/>
</dbReference>
<dbReference type="InterPro" id="IPR043128">
    <property type="entry name" value="Rev_trsase/Diguanyl_cyclase"/>
</dbReference>
<gene>
    <name evidence="5" type="ORF">HNR05_001116</name>
</gene>
<accession>A0A7Z0J5F1</accession>
<sequence length="537" mass="58202">MAARLTRAIVLWCPDWPIIAATRAEECPVSTDVPLALVDHGLIFACSRAARAEGVQRGLTVREAQYRCTTLTLLPYDPVQDARAFEPVISTVEEITPGVQLLRPGTCAIRARGPSRYYGGEAEAAAALINRLAALGIPDVRVGVADGPFAAEQAARATRPARAARATQDMTLSDAVRIVPPGASPGFLAPLPITLVVDARLSTLLHRLGVHSLGDFAALPALDVRRRFGPEGAQAHEKASGLDSRSVVARVPPKLRDLLIEFEPALDRVDQVTFAIRASAEQFIDGLTQARLVCTAVQIEVRTESGEISLRSWLHPRWFSAADVVDRVRWQLQGGGTIDAGLRSGIVKVHIMPERVDSTSHHEQGLWGSGPDERIHHGLTRVQSMLGHQGVLTAVIGGGRMLADRQILVPWGDEVPGSASALPRAQAQPWPGSMPGLPPTTVFQDRPPIALITAAGEPVDVDERGLLTELPDRFSPTNRPGDLRPVEAWAGPWPVVERWWDAACGRTVHRFQVVDADGDAWLLALEDHEWKAEARYD</sequence>
<dbReference type="PANTHER" id="PTHR35369">
    <property type="entry name" value="BLR3025 PROTEIN-RELATED"/>
    <property type="match status" value="1"/>
</dbReference>
<dbReference type="AlphaFoldDB" id="A0A7Z0J5F1"/>
<comment type="similarity">
    <text evidence="1">Belongs to the DNA polymerase type-Y family.</text>
</comment>
<dbReference type="Proteomes" id="UP000537260">
    <property type="component" value="Unassembled WGS sequence"/>
</dbReference>
<evidence type="ECO:0000259" key="4">
    <source>
        <dbReference type="PROSITE" id="PS50173"/>
    </source>
</evidence>
<dbReference type="CDD" id="cd03468">
    <property type="entry name" value="PolY_like"/>
    <property type="match status" value="1"/>
</dbReference>